<keyword evidence="3" id="KW-1003">Cell membrane</keyword>
<feature type="transmembrane region" description="Helical" evidence="10">
    <location>
        <begin position="369"/>
        <end position="391"/>
    </location>
</feature>
<dbReference type="PANTHER" id="PTHR10110">
    <property type="entry name" value="SODIUM/HYDROGEN EXCHANGER"/>
    <property type="match status" value="1"/>
</dbReference>
<evidence type="ECO:0000256" key="1">
    <source>
        <dbReference type="ARBA" id="ARBA00004651"/>
    </source>
</evidence>
<feature type="transmembrane region" description="Helical" evidence="10">
    <location>
        <begin position="136"/>
        <end position="160"/>
    </location>
</feature>
<dbReference type="AlphaFoldDB" id="R7QS13"/>
<gene>
    <name evidence="12" type="ORF">CHC_T00007472001</name>
</gene>
<evidence type="ECO:0000256" key="9">
    <source>
        <dbReference type="ARBA" id="ARBA00023201"/>
    </source>
</evidence>
<accession>R7QS13</accession>
<evidence type="ECO:0000256" key="8">
    <source>
        <dbReference type="ARBA" id="ARBA00023136"/>
    </source>
</evidence>
<evidence type="ECO:0000256" key="7">
    <source>
        <dbReference type="ARBA" id="ARBA00023065"/>
    </source>
</evidence>
<keyword evidence="6" id="KW-0915">Sodium</keyword>
<proteinExistence type="predicted"/>
<dbReference type="InterPro" id="IPR018422">
    <property type="entry name" value="Cation/H_exchanger_CPA1"/>
</dbReference>
<evidence type="ECO:0000256" key="4">
    <source>
        <dbReference type="ARBA" id="ARBA00022692"/>
    </source>
</evidence>
<dbReference type="Proteomes" id="UP000012073">
    <property type="component" value="Unassembled WGS sequence"/>
</dbReference>
<reference evidence="13" key="1">
    <citation type="journal article" date="2013" name="Proc. Natl. Acad. Sci. U.S.A.">
        <title>Genome structure and metabolic features in the red seaweed Chondrus crispus shed light on evolution of the Archaeplastida.</title>
        <authorList>
            <person name="Collen J."/>
            <person name="Porcel B."/>
            <person name="Carre W."/>
            <person name="Ball S.G."/>
            <person name="Chaparro C."/>
            <person name="Tonon T."/>
            <person name="Barbeyron T."/>
            <person name="Michel G."/>
            <person name="Noel B."/>
            <person name="Valentin K."/>
            <person name="Elias M."/>
            <person name="Artiguenave F."/>
            <person name="Arun A."/>
            <person name="Aury J.M."/>
            <person name="Barbosa-Neto J.F."/>
            <person name="Bothwell J.H."/>
            <person name="Bouget F.Y."/>
            <person name="Brillet L."/>
            <person name="Cabello-Hurtado F."/>
            <person name="Capella-Gutierrez S."/>
            <person name="Charrier B."/>
            <person name="Cladiere L."/>
            <person name="Cock J.M."/>
            <person name="Coelho S.M."/>
            <person name="Colleoni C."/>
            <person name="Czjzek M."/>
            <person name="Da Silva C."/>
            <person name="Delage L."/>
            <person name="Denoeud F."/>
            <person name="Deschamps P."/>
            <person name="Dittami S.M."/>
            <person name="Gabaldon T."/>
            <person name="Gachon C.M."/>
            <person name="Groisillier A."/>
            <person name="Herve C."/>
            <person name="Jabbari K."/>
            <person name="Katinka M."/>
            <person name="Kloareg B."/>
            <person name="Kowalczyk N."/>
            <person name="Labadie K."/>
            <person name="Leblanc C."/>
            <person name="Lopez P.J."/>
            <person name="McLachlan D.H."/>
            <person name="Meslet-Cladiere L."/>
            <person name="Moustafa A."/>
            <person name="Nehr Z."/>
            <person name="Nyvall Collen P."/>
            <person name="Panaud O."/>
            <person name="Partensky F."/>
            <person name="Poulain J."/>
            <person name="Rensing S.A."/>
            <person name="Rousvoal S."/>
            <person name="Samson G."/>
            <person name="Symeonidi A."/>
            <person name="Weissenbach J."/>
            <person name="Zambounis A."/>
            <person name="Wincker P."/>
            <person name="Boyen C."/>
        </authorList>
    </citation>
    <scope>NUCLEOTIDE SEQUENCE [LARGE SCALE GENOMIC DNA]</scope>
    <source>
        <strain evidence="13">cv. Stackhouse</strain>
    </source>
</reference>
<keyword evidence="2" id="KW-0813">Transport</keyword>
<dbReference type="GO" id="GO:0005886">
    <property type="term" value="C:plasma membrane"/>
    <property type="evidence" value="ECO:0007669"/>
    <property type="project" value="UniProtKB-SubCell"/>
</dbReference>
<feature type="transmembrane region" description="Helical" evidence="10">
    <location>
        <begin position="108"/>
        <end position="130"/>
    </location>
</feature>
<dbReference type="Pfam" id="PF00999">
    <property type="entry name" value="Na_H_Exchanger"/>
    <property type="match status" value="1"/>
</dbReference>
<dbReference type="InterPro" id="IPR006153">
    <property type="entry name" value="Cation/H_exchanger_TM"/>
</dbReference>
<dbReference type="STRING" id="2769.R7QS13"/>
<dbReference type="OrthoDB" id="441412at2759"/>
<keyword evidence="13" id="KW-1185">Reference proteome</keyword>
<dbReference type="OMA" id="WSCAGDP"/>
<feature type="transmembrane region" description="Helical" evidence="10">
    <location>
        <begin position="332"/>
        <end position="357"/>
    </location>
</feature>
<evidence type="ECO:0000313" key="13">
    <source>
        <dbReference type="Proteomes" id="UP000012073"/>
    </source>
</evidence>
<feature type="transmembrane region" description="Helical" evidence="10">
    <location>
        <begin position="78"/>
        <end position="96"/>
    </location>
</feature>
<dbReference type="GO" id="GO:0015385">
    <property type="term" value="F:sodium:proton antiporter activity"/>
    <property type="evidence" value="ECO:0007669"/>
    <property type="project" value="InterPro"/>
</dbReference>
<evidence type="ECO:0000256" key="2">
    <source>
        <dbReference type="ARBA" id="ARBA00022448"/>
    </source>
</evidence>
<sequence>MPPDCDALECRDHFTILIFPFLALFIGVLSMPLSRLIHIPYTLFLLVIGIVIGLIGCRVNLSWLSVSLLQWVHLNPPTIFFYIFLAPLIFEASFNARWHVFKRLLMPILTAAFLIVILQCALIASFQMLVIRYDGWNWWAALMFGSMLSATDPISVTATLKALGASEFLNTLIEGESLVNDGSAFVLWEAFIENTIDSDALSKGQIVLMVFKLSLGGMLMGVAFGIIALVILGLVYDEFEVETSLTVIVAFLGFWTAQSPSKLSGVICNVASGLTISAFGRHLITPAVRGPLAEFWELLGWIANTIVFVHAGLLLSAFSWSCAGDPNTYVDYLLIFGYYLFLQFIRMGLMLIFQPLMSVGNKWYRWKEAVVVGFSGLRGAVSLVLALEVAGKSEIDERIKSRVVLWATGVVALSLLVNGFLIKPLIKSLKLDKAKKSREDFLHRARAIMVQRSFVILDRLCIETGFKSARWSYVVKNVLLDEWLEDSEHGDDYREALEQIMDNNQASHRKSLEIVGNEARLTKMHNDFSKRISMGQVSERYSLAGTADITTHSGMHAGSPVMFSGALASPRGGVASPSGIRSPAGPLSMDGAGLVPLSLGMGAMQGGNYSLEGGGTNRRSIDADVARYQRGGERPEKLTQARIHLEVAALHRKALEGQTFELSDDDREVQRRLLTAILSHVRAISNASLVEFNVLHNLEEDCQLALDANDEGKDYDLFSFLDNRGRQTGKNPLYKSYLRLIEGKRLKGQTSITTAVLVFGILTEILKAEILHSSPIVQLQAEHLYEAAAALLNRLETLNPYAFEWVQSQFAIYVTSKKQDEVLSDMLASGIVDQQEYGIIHEELVHVRRDHVRSRHSLFYRGRNRLAVRPKPRAMVREHPLFSGLPMQLMSSIVDRYGELVHLKGGQSVQADKGSLVLVLEGAIRPLEDHSAPGQVSAVVAGQLQQNNSSGSGSAVEERGAKEKVFTPLASGATMHWCFPAHNGFCSPTLTLHAHAADAGGPIAIAQERATDSQFCCCEIAGDATVFTLAVNHVRRLAQESETFRMEITRSLAREIVLESVSDQRPYSLAHFMDASGAEDVSTVVGRAFRVLERLPYMTVLALEAGETSASHVQGPGVLLNGKVRVSIVDTSGLVGAVNLLHEELTGPALLPAGGLILQEVHNPDGTSQVGSEVDDAGHHQPPLPAVPPPFSSDMAVEAAEAAQELLEFTEKRRDSRGEVVPSRVLAHVLIEEISETDVTALRRLKRWSGRELQIDMNGRFGMFRHVDMHSFNGMKVE</sequence>
<keyword evidence="5 10" id="KW-1133">Transmembrane helix</keyword>
<dbReference type="Gene3D" id="6.10.140.1330">
    <property type="match status" value="1"/>
</dbReference>
<dbReference type="GeneID" id="17318921"/>
<dbReference type="EMBL" id="HG002267">
    <property type="protein sequence ID" value="CDF40914.1"/>
    <property type="molecule type" value="Genomic_DNA"/>
</dbReference>
<feature type="domain" description="Cation/H+ exchanger transmembrane" evidence="11">
    <location>
        <begin position="25"/>
        <end position="427"/>
    </location>
</feature>
<organism evidence="12 13">
    <name type="scientific">Chondrus crispus</name>
    <name type="common">Carrageen Irish moss</name>
    <name type="synonym">Polymorpha crispa</name>
    <dbReference type="NCBI Taxonomy" id="2769"/>
    <lineage>
        <taxon>Eukaryota</taxon>
        <taxon>Rhodophyta</taxon>
        <taxon>Florideophyceae</taxon>
        <taxon>Rhodymeniophycidae</taxon>
        <taxon>Gigartinales</taxon>
        <taxon>Gigartinaceae</taxon>
        <taxon>Chondrus</taxon>
    </lineage>
</organism>
<feature type="transmembrane region" description="Helical" evidence="10">
    <location>
        <begin position="213"/>
        <end position="236"/>
    </location>
</feature>
<dbReference type="GO" id="GO:0015386">
    <property type="term" value="F:potassium:proton antiporter activity"/>
    <property type="evidence" value="ECO:0007669"/>
    <property type="project" value="TreeGrafter"/>
</dbReference>
<feature type="transmembrane region" description="Helical" evidence="10">
    <location>
        <begin position="13"/>
        <end position="31"/>
    </location>
</feature>
<dbReference type="KEGG" id="ccp:CHC_T00007472001"/>
<evidence type="ECO:0000256" key="3">
    <source>
        <dbReference type="ARBA" id="ARBA00022475"/>
    </source>
</evidence>
<protein>
    <recommendedName>
        <fullName evidence="11">Cation/H+ exchanger transmembrane domain-containing protein</fullName>
    </recommendedName>
</protein>
<keyword evidence="8 10" id="KW-0472">Membrane</keyword>
<evidence type="ECO:0000313" key="12">
    <source>
        <dbReference type="EMBL" id="CDF40914.1"/>
    </source>
</evidence>
<keyword evidence="9" id="KW-0739">Sodium transport</keyword>
<dbReference type="GO" id="GO:0098719">
    <property type="term" value="P:sodium ion import across plasma membrane"/>
    <property type="evidence" value="ECO:0007669"/>
    <property type="project" value="TreeGrafter"/>
</dbReference>
<feature type="transmembrane region" description="Helical" evidence="10">
    <location>
        <begin position="43"/>
        <end position="66"/>
    </location>
</feature>
<feature type="transmembrane region" description="Helical" evidence="10">
    <location>
        <begin position="403"/>
        <end position="422"/>
    </location>
</feature>
<comment type="subcellular location">
    <subcellularLocation>
        <location evidence="1">Cell membrane</location>
        <topology evidence="1">Multi-pass membrane protein</topology>
    </subcellularLocation>
</comment>
<evidence type="ECO:0000256" key="5">
    <source>
        <dbReference type="ARBA" id="ARBA00022989"/>
    </source>
</evidence>
<dbReference type="Gramene" id="CDF40914">
    <property type="protein sequence ID" value="CDF40914"/>
    <property type="gene ID" value="CHC_T00007472001"/>
</dbReference>
<evidence type="ECO:0000256" key="6">
    <source>
        <dbReference type="ARBA" id="ARBA00023053"/>
    </source>
</evidence>
<name>R7QS13_CHOCR</name>
<dbReference type="GO" id="GO:0051453">
    <property type="term" value="P:regulation of intracellular pH"/>
    <property type="evidence" value="ECO:0007669"/>
    <property type="project" value="TreeGrafter"/>
</dbReference>
<dbReference type="RefSeq" id="XP_005711208.1">
    <property type="nucleotide sequence ID" value="XM_005711151.1"/>
</dbReference>
<keyword evidence="4 10" id="KW-0812">Transmembrane</keyword>
<evidence type="ECO:0000259" key="11">
    <source>
        <dbReference type="Pfam" id="PF00999"/>
    </source>
</evidence>
<keyword evidence="7" id="KW-0406">Ion transport</keyword>
<feature type="transmembrane region" description="Helical" evidence="10">
    <location>
        <begin position="298"/>
        <end position="320"/>
    </location>
</feature>
<dbReference type="PANTHER" id="PTHR10110:SF86">
    <property type="entry name" value="SODIUM_HYDROGEN EXCHANGER 7"/>
    <property type="match status" value="1"/>
</dbReference>
<evidence type="ECO:0000256" key="10">
    <source>
        <dbReference type="SAM" id="Phobius"/>
    </source>
</evidence>